<dbReference type="KEGG" id="bic:LMTR13_25115"/>
<protein>
    <submittedName>
        <fullName evidence="3">Uncharacterized protein</fullName>
    </submittedName>
</protein>
<name>A0A1B1UJJ8_9BRAD</name>
<evidence type="ECO:0000256" key="1">
    <source>
        <dbReference type="SAM" id="Coils"/>
    </source>
</evidence>
<evidence type="ECO:0000256" key="2">
    <source>
        <dbReference type="SAM" id="SignalP"/>
    </source>
</evidence>
<dbReference type="Proteomes" id="UP000092839">
    <property type="component" value="Chromosome"/>
</dbReference>
<evidence type="ECO:0000313" key="3">
    <source>
        <dbReference type="EMBL" id="ANW02951.1"/>
    </source>
</evidence>
<feature type="chain" id="PRO_5033039000" evidence="2">
    <location>
        <begin position="27"/>
        <end position="513"/>
    </location>
</feature>
<reference evidence="3 4" key="1">
    <citation type="submission" date="2016-07" db="EMBL/GenBank/DDBJ databases">
        <title>Complete genome sequence of Bradyrhizobium icense LMTR 13T, a potential inoculant strain isolated from lima bean (Phaseolus lunatus) in Peru.</title>
        <authorList>
            <person name="Ormeno-Orrillo E."/>
            <person name="Duran D."/>
            <person name="Rogel M.A."/>
            <person name="Rey L."/>
            <person name="Imperial J."/>
            <person name="Ruiz-Argueso T."/>
            <person name="Martinez-Romero E."/>
        </authorList>
    </citation>
    <scope>NUCLEOTIDE SEQUENCE [LARGE SCALE GENOMIC DNA]</scope>
    <source>
        <strain evidence="3 4">LMTR 13</strain>
    </source>
</reference>
<dbReference type="InterPro" id="IPR045748">
    <property type="entry name" value="DcaP"/>
</dbReference>
<sequence length="513" mass="54091">MMASRWIATSALVGCAISYSPSVAYAESLDDLRQELRRLQARVHSLEAAEQSGAHADRAAAKAARLAQKEAEEARARAQEARLQAEAARAKAQAAQNGADPLQGSFPGSMRIPGTGTSFKISGYAKVHAYGDLGPRNRSDNIAVASIPLSRGALGAQTRGDVAIGARWSRVGLDVRTPISESFGAARTFFEVDFAGQSDPTSQTTASSFSTRLRLAFGEFGKTDGWGSVVAGQTYSVFCDATLNPLRSVSDWTTPGTSAVRQAAIQYSKSYGSTTFSVGLENTYSDVTSTTGTTYPDSNGGAGFGLSGTPDGAARVLWRGESAFFALRGMIRNIEINNEAAIPAQRYRASTLGYGVGMTGGLNLLDNRLALFATANYGPGIGRYLITVSQGFGAVTNFGLPGVTAQRAQIDTVTATAGLVGLQYKFLPNLQANALVSVTSLNYPSYVTRFTTTSSAINRSLWAANVNLIYSPVPLVDLGIEYLHGSRALVVPDANSVVGGTADRVHGMVLVRF</sequence>
<keyword evidence="2" id="KW-0732">Signal</keyword>
<keyword evidence="4" id="KW-1185">Reference proteome</keyword>
<dbReference type="EMBL" id="CP016428">
    <property type="protein sequence ID" value="ANW02951.1"/>
    <property type="molecule type" value="Genomic_DNA"/>
</dbReference>
<accession>A0A1B1UJJ8</accession>
<dbReference type="SUPFAM" id="SSF56935">
    <property type="entry name" value="Porins"/>
    <property type="match status" value="1"/>
</dbReference>
<dbReference type="Pfam" id="PF19577">
    <property type="entry name" value="DcaP"/>
    <property type="match status" value="1"/>
</dbReference>
<gene>
    <name evidence="3" type="ORF">LMTR13_25115</name>
</gene>
<organism evidence="3 4">
    <name type="scientific">Bradyrhizobium icense</name>
    <dbReference type="NCBI Taxonomy" id="1274631"/>
    <lineage>
        <taxon>Bacteria</taxon>
        <taxon>Pseudomonadati</taxon>
        <taxon>Pseudomonadota</taxon>
        <taxon>Alphaproteobacteria</taxon>
        <taxon>Hyphomicrobiales</taxon>
        <taxon>Nitrobacteraceae</taxon>
        <taxon>Bradyrhizobium</taxon>
    </lineage>
</organism>
<keyword evidence="1" id="KW-0175">Coiled coil</keyword>
<dbReference type="AlphaFoldDB" id="A0A1B1UJJ8"/>
<dbReference type="STRING" id="1274631.LMTR13_25115"/>
<dbReference type="RefSeq" id="WP_065730147.1">
    <property type="nucleotide sequence ID" value="NZ_CP016428.1"/>
</dbReference>
<feature type="coiled-coil region" evidence="1">
    <location>
        <begin position="22"/>
        <end position="98"/>
    </location>
</feature>
<feature type="signal peptide" evidence="2">
    <location>
        <begin position="1"/>
        <end position="26"/>
    </location>
</feature>
<proteinExistence type="predicted"/>
<evidence type="ECO:0000313" key="4">
    <source>
        <dbReference type="Proteomes" id="UP000092839"/>
    </source>
</evidence>